<evidence type="ECO:0000313" key="2">
    <source>
        <dbReference type="Proteomes" id="UP000012015"/>
    </source>
</evidence>
<evidence type="ECO:0000313" key="1">
    <source>
        <dbReference type="EMBL" id="EMQ97704.1"/>
    </source>
</evidence>
<sequence length="346" mass="37733">MSERFKWVPDLARGEWLRPMETETFGSILSIVPRGYEMYARVFHPVERDRPRDTKTWQGIDEATFFTGVRDIAESLETERTTWAEAATSFGTIMHAEAQYARLVRRDYGNADGAISADGWRYGSTSEGNLDGVSLAAASEVLARHTATPNAGIAAVWDGWGGLVSSVGVEHFAFDSSDGMPARYTDDAAAGNADLSLRKRIALVVQRRIAGARLKIEAFPGLARNNAEPGSGLLPREVAAGPRFDLHGGTGRNYILFEAAVNDFAATTWPGRAPWVDNAMWAQSPSILWPDDHAWVLATEIDFDSTLVAGTAALIRELMHTPGLEVLPIRTGADLTCDGDVLNRPE</sequence>
<proteinExistence type="predicted"/>
<dbReference type="PATRIC" id="fig|1276920.7.peg.3088"/>
<dbReference type="STRING" id="1276920.ADIAG_03084"/>
<dbReference type="EMBL" id="AOCK01000009">
    <property type="protein sequence ID" value="EMQ97704.1"/>
    <property type="molecule type" value="Genomic_DNA"/>
</dbReference>
<protein>
    <submittedName>
        <fullName evidence="1">Uncharacterized protein</fullName>
    </submittedName>
</protein>
<organism evidence="1 2">
    <name type="scientific">Paeniglutamicibacter gangotriensis Lz1y</name>
    <dbReference type="NCBI Taxonomy" id="1276920"/>
    <lineage>
        <taxon>Bacteria</taxon>
        <taxon>Bacillati</taxon>
        <taxon>Actinomycetota</taxon>
        <taxon>Actinomycetes</taxon>
        <taxon>Micrococcales</taxon>
        <taxon>Micrococcaceae</taxon>
        <taxon>Paeniglutamicibacter</taxon>
    </lineage>
</organism>
<gene>
    <name evidence="1" type="ORF">ADIAG_03084</name>
</gene>
<name>M7N7G0_9MICC</name>
<dbReference type="AlphaFoldDB" id="M7N7G0"/>
<reference evidence="1 2" key="1">
    <citation type="journal article" date="2013" name="Genome Announc.">
        <title>Draft Genome Sequence of Arthrobacter gangotriensis Strain Lz1yT, Isolated from a Penguin Rookery Soil Sample Collected in Antarctica, near the Indian Station Dakshin Gangotri.</title>
        <authorList>
            <person name="Shivaji S."/>
            <person name="Ara S."/>
            <person name="Bandi S."/>
            <person name="Singh A."/>
            <person name="Kumar Pinnaka A."/>
        </authorList>
    </citation>
    <scope>NUCLEOTIDE SEQUENCE [LARGE SCALE GENOMIC DNA]</scope>
    <source>
        <strain evidence="1 2">Lz1y</strain>
    </source>
</reference>
<accession>M7N7G0</accession>
<comment type="caution">
    <text evidence="1">The sequence shown here is derived from an EMBL/GenBank/DDBJ whole genome shotgun (WGS) entry which is preliminary data.</text>
</comment>
<keyword evidence="2" id="KW-1185">Reference proteome</keyword>
<dbReference type="Proteomes" id="UP000012015">
    <property type="component" value="Unassembled WGS sequence"/>
</dbReference>
<dbReference type="eggNOG" id="COG3170">
    <property type="taxonomic scope" value="Bacteria"/>
</dbReference>